<evidence type="ECO:0000256" key="1">
    <source>
        <dbReference type="SAM" id="Phobius"/>
    </source>
</evidence>
<dbReference type="OrthoDB" id="5976086at2"/>
<comment type="caution">
    <text evidence="2">The sequence shown here is derived from an EMBL/GenBank/DDBJ whole genome shotgun (WGS) entry which is preliminary data.</text>
</comment>
<dbReference type="AlphaFoldDB" id="A0A4V3ALC6"/>
<dbReference type="RefSeq" id="WP_133323356.1">
    <property type="nucleotide sequence ID" value="NZ_SMTF01000016.1"/>
</dbReference>
<accession>A0A4V3ALC6</accession>
<evidence type="ECO:0000313" key="2">
    <source>
        <dbReference type="EMBL" id="TDK21501.1"/>
    </source>
</evidence>
<keyword evidence="3" id="KW-1185">Reference proteome</keyword>
<feature type="transmembrane region" description="Helical" evidence="1">
    <location>
        <begin position="34"/>
        <end position="54"/>
    </location>
</feature>
<keyword evidence="1" id="KW-0812">Transmembrane</keyword>
<dbReference type="Proteomes" id="UP000294796">
    <property type="component" value="Unassembled WGS sequence"/>
</dbReference>
<evidence type="ECO:0000313" key="3">
    <source>
        <dbReference type="Proteomes" id="UP000294796"/>
    </source>
</evidence>
<keyword evidence="1" id="KW-0472">Membrane</keyword>
<keyword evidence="1" id="KW-1133">Transmembrane helix</keyword>
<sequence length="132" mass="14379">MALLFLFVLLALAWSLGAVQLWPRMRRVGDALPWLGGALGVAVAACVVLGLAGLMQHGGWGSPSIDRVVHHALGEGNLVMRRTDWAWLNRVSNIYLQLDVAWTLVALCVAVLHGWGFWAGLAMRGRARTSPR</sequence>
<feature type="transmembrane region" description="Helical" evidence="1">
    <location>
        <begin position="100"/>
        <end position="121"/>
    </location>
</feature>
<organism evidence="2 3">
    <name type="scientific">Luteimonas aestuarii</name>
    <dbReference type="NCBI Taxonomy" id="453837"/>
    <lineage>
        <taxon>Bacteria</taxon>
        <taxon>Pseudomonadati</taxon>
        <taxon>Pseudomonadota</taxon>
        <taxon>Gammaproteobacteria</taxon>
        <taxon>Lysobacterales</taxon>
        <taxon>Lysobacteraceae</taxon>
        <taxon>Luteimonas</taxon>
    </lineage>
</organism>
<proteinExistence type="predicted"/>
<reference evidence="2 3" key="1">
    <citation type="submission" date="2019-03" db="EMBL/GenBank/DDBJ databases">
        <title>Luteimonas zhaokaii sp.nov., isolated from the rectal contents of Plateau pika in Yushu, Qinghai Province, China.</title>
        <authorList>
            <person name="Zhang G."/>
        </authorList>
    </citation>
    <scope>NUCLEOTIDE SEQUENCE [LARGE SCALE GENOMIC DNA]</scope>
    <source>
        <strain evidence="2 3">B9</strain>
    </source>
</reference>
<gene>
    <name evidence="2" type="ORF">E2F46_14800</name>
</gene>
<name>A0A4V3ALC6_9GAMM</name>
<protein>
    <submittedName>
        <fullName evidence="2">Uncharacterized protein</fullName>
    </submittedName>
</protein>
<dbReference type="EMBL" id="SMTF01000016">
    <property type="protein sequence ID" value="TDK21501.1"/>
    <property type="molecule type" value="Genomic_DNA"/>
</dbReference>